<dbReference type="PANTHER" id="PTHR36877">
    <property type="entry name" value="SMALL INTEGRAL MEMBRANE PROTEIN 13"/>
    <property type="match status" value="1"/>
</dbReference>
<dbReference type="PANTHER" id="PTHR36877:SF1">
    <property type="entry name" value="SMALL INTEGRAL MEMBRANE PROTEIN 13"/>
    <property type="match status" value="1"/>
</dbReference>
<dbReference type="GeneTree" id="ENSGT01010000229398"/>
<keyword evidence="3" id="KW-1185">Reference proteome</keyword>
<evidence type="ECO:0000313" key="3">
    <source>
        <dbReference type="Proteomes" id="UP000694559"/>
    </source>
</evidence>
<dbReference type="InterPro" id="IPR031851">
    <property type="entry name" value="DUF4750"/>
</dbReference>
<accession>A0A8C6XPZ3</accession>
<dbReference type="AlphaFoldDB" id="A0A8C6XPZ3"/>
<reference evidence="2" key="2">
    <citation type="submission" date="2025-09" db="UniProtKB">
        <authorList>
            <consortium name="Ensembl"/>
        </authorList>
    </citation>
    <scope>IDENTIFICATION</scope>
</reference>
<name>A0A8C6XPZ3_NAJNA</name>
<feature type="compositionally biased region" description="Basic residues" evidence="1">
    <location>
        <begin position="81"/>
        <end position="90"/>
    </location>
</feature>
<organism evidence="2 3">
    <name type="scientific">Naja naja</name>
    <name type="common">Indian cobra</name>
    <dbReference type="NCBI Taxonomy" id="35670"/>
    <lineage>
        <taxon>Eukaryota</taxon>
        <taxon>Metazoa</taxon>
        <taxon>Chordata</taxon>
        <taxon>Craniata</taxon>
        <taxon>Vertebrata</taxon>
        <taxon>Euteleostomi</taxon>
        <taxon>Lepidosauria</taxon>
        <taxon>Squamata</taxon>
        <taxon>Bifurcata</taxon>
        <taxon>Unidentata</taxon>
        <taxon>Episquamata</taxon>
        <taxon>Toxicofera</taxon>
        <taxon>Serpentes</taxon>
        <taxon>Colubroidea</taxon>
        <taxon>Elapidae</taxon>
        <taxon>Elapinae</taxon>
        <taxon>Naja</taxon>
    </lineage>
</organism>
<dbReference type="OrthoDB" id="25586at2759"/>
<feature type="compositionally biased region" description="Basic and acidic residues" evidence="1">
    <location>
        <begin position="91"/>
        <end position="101"/>
    </location>
</feature>
<dbReference type="Ensembl" id="ENSNNAT00000018770.1">
    <property type="protein sequence ID" value="ENSNNAP00000017878.1"/>
    <property type="gene ID" value="ENSNNAG00000011965.1"/>
</dbReference>
<dbReference type="Proteomes" id="UP000694559">
    <property type="component" value="Unplaced"/>
</dbReference>
<feature type="region of interest" description="Disordered" evidence="1">
    <location>
        <begin position="55"/>
        <end position="101"/>
    </location>
</feature>
<dbReference type="Pfam" id="PF15938">
    <property type="entry name" value="DUF4750"/>
    <property type="match status" value="1"/>
</dbReference>
<evidence type="ECO:0000313" key="2">
    <source>
        <dbReference type="Ensembl" id="ENSNNAP00000017878.1"/>
    </source>
</evidence>
<sequence length="101" mass="11558">VWHALASYCAVYFEWLWGATLNVPFVFPGNSVGWCVVWQLFLSKFKFLRELIGDAGSQQEDSENAKPEAEPDALLLTPQRSRQKPARQRKGLAEERLHQPT</sequence>
<proteinExistence type="predicted"/>
<evidence type="ECO:0000256" key="1">
    <source>
        <dbReference type="SAM" id="MobiDB-lite"/>
    </source>
</evidence>
<reference evidence="2" key="1">
    <citation type="submission" date="2025-08" db="UniProtKB">
        <authorList>
            <consortium name="Ensembl"/>
        </authorList>
    </citation>
    <scope>IDENTIFICATION</scope>
</reference>
<protein>
    <submittedName>
        <fullName evidence="2">Uncharacterized protein</fullName>
    </submittedName>
</protein>